<protein>
    <submittedName>
        <fullName evidence="2">Cu/Ag efflux protein CusF</fullName>
    </submittedName>
</protein>
<keyword evidence="1" id="KW-0732">Signal</keyword>
<comment type="caution">
    <text evidence="2">The sequence shown here is derived from an EMBL/GenBank/DDBJ whole genome shotgun (WGS) entry which is preliminary data.</text>
</comment>
<dbReference type="EMBL" id="JAUSRO010000002">
    <property type="protein sequence ID" value="MDP9898310.1"/>
    <property type="molecule type" value="Genomic_DNA"/>
</dbReference>
<reference evidence="2 3" key="1">
    <citation type="submission" date="2023-07" db="EMBL/GenBank/DDBJ databases">
        <title>Sorghum-associated microbial communities from plants grown in Nebraska, USA.</title>
        <authorList>
            <person name="Schachtman D."/>
        </authorList>
    </citation>
    <scope>NUCLEOTIDE SEQUENCE [LARGE SCALE GENOMIC DNA]</scope>
    <source>
        <strain evidence="2 3">DS1607</strain>
    </source>
</reference>
<dbReference type="Proteomes" id="UP001226867">
    <property type="component" value="Unassembled WGS sequence"/>
</dbReference>
<evidence type="ECO:0000256" key="1">
    <source>
        <dbReference type="SAM" id="SignalP"/>
    </source>
</evidence>
<sequence length="115" mass="12514">MSTARPTGARGVRMSVRGRRAVLAVLATLAVSHAALAQTDAADLSEGEIRKVDKENRKLTIKHGPLKNLDMPGMTMIFTVQDEAVLDTLQPGDRVRFQAEKADGKFTVTRIEAAR</sequence>
<dbReference type="InterPro" id="IPR042230">
    <property type="entry name" value="CusF_sf"/>
</dbReference>
<dbReference type="RefSeq" id="WP_370869246.1">
    <property type="nucleotide sequence ID" value="NZ_JAUSRO010000002.1"/>
</dbReference>
<organism evidence="2 3">
    <name type="scientific">Variovorax ginsengisoli</name>
    <dbReference type="NCBI Taxonomy" id="363844"/>
    <lineage>
        <taxon>Bacteria</taxon>
        <taxon>Pseudomonadati</taxon>
        <taxon>Pseudomonadota</taxon>
        <taxon>Betaproteobacteria</taxon>
        <taxon>Burkholderiales</taxon>
        <taxon>Comamonadaceae</taxon>
        <taxon>Variovorax</taxon>
    </lineage>
</organism>
<keyword evidence="3" id="KW-1185">Reference proteome</keyword>
<feature type="signal peptide" evidence="1">
    <location>
        <begin position="1"/>
        <end position="37"/>
    </location>
</feature>
<feature type="chain" id="PRO_5046470568" evidence="1">
    <location>
        <begin position="38"/>
        <end position="115"/>
    </location>
</feature>
<accession>A0ABT9S263</accession>
<dbReference type="Pfam" id="PF11604">
    <property type="entry name" value="CusF_Ec"/>
    <property type="match status" value="1"/>
</dbReference>
<proteinExistence type="predicted"/>
<evidence type="ECO:0000313" key="3">
    <source>
        <dbReference type="Proteomes" id="UP001226867"/>
    </source>
</evidence>
<name>A0ABT9S263_9BURK</name>
<dbReference type="InterPro" id="IPR021647">
    <property type="entry name" value="CusF_Ec"/>
</dbReference>
<evidence type="ECO:0000313" key="2">
    <source>
        <dbReference type="EMBL" id="MDP9898310.1"/>
    </source>
</evidence>
<dbReference type="Gene3D" id="2.40.50.320">
    <property type="entry name" value="Copper binding periplasmic protein CusF"/>
    <property type="match status" value="1"/>
</dbReference>
<gene>
    <name evidence="2" type="ORF">J2W36_000545</name>
</gene>